<organism evidence="3 4">
    <name type="scientific">Lactuca virosa</name>
    <dbReference type="NCBI Taxonomy" id="75947"/>
    <lineage>
        <taxon>Eukaryota</taxon>
        <taxon>Viridiplantae</taxon>
        <taxon>Streptophyta</taxon>
        <taxon>Embryophyta</taxon>
        <taxon>Tracheophyta</taxon>
        <taxon>Spermatophyta</taxon>
        <taxon>Magnoliopsida</taxon>
        <taxon>eudicotyledons</taxon>
        <taxon>Gunneridae</taxon>
        <taxon>Pentapetalae</taxon>
        <taxon>asterids</taxon>
        <taxon>campanulids</taxon>
        <taxon>Asterales</taxon>
        <taxon>Asteraceae</taxon>
        <taxon>Cichorioideae</taxon>
        <taxon>Cichorieae</taxon>
        <taxon>Lactucinae</taxon>
        <taxon>Lactuca</taxon>
    </lineage>
</organism>
<sequence>MAGVEDSDAMLSDVEEEEDLPAPIVIGTSPSTENVSVERFREVVAELDRERQARELVEKSKSDLQVSFNRLKVLAHEAIKKRDETSRQRDEHLRSNEKLSSELAEAVKEKEELSTQLAEFVKEKDELLKQKGDFAKQLEESVKAKDSSRSEIQTAAQMLVTGIDKISGKVNNFKNFTSGGLPRSQKYTGLPAVAYGVIVRTNEIVDELVSQIDLTTKSRNQAREQMEQRNYEIAIEVSELEASISRLREDVSKRDSVLEGLKKSMEEKDEILSELENELNEKQDLSSEYGNKLRVLESRMDSQRPLLVDQLNHVSKIHDQICSVIKIINGNNKEQSDLSDSLFLPQETDIEENIRASLAGMESISELSSLLLEKTKDLVMERTREVKTLNEKVTQLSKEKEHIGSLLKSALSRRMSSDLSSKTNELFKVAENGLKESGINYKFNETLTEDDEIYNLAGALENIIKQSQLEIIELQHTVDELRAESSLLKEHVEAQRKELLQRKQEVEELEEKERIANENVEGLMMDIAAAEEEIARWKVAAQQEAAAGKGVEHEYVSQLSRIRKELEEAKQVVMESEKKIKMKEETAGAAMAARDAAETSLKLADTRAIRLRERIEELTSQLEQLDTRKNSTNKNSRPRYVCWPWEWLGLDPVGVGPTRQPDTPQNGANEMELSEPLL</sequence>
<feature type="compositionally biased region" description="Acidic residues" evidence="2">
    <location>
        <begin position="1"/>
        <end position="20"/>
    </location>
</feature>
<reference evidence="3 4" key="1">
    <citation type="submission" date="2022-01" db="EMBL/GenBank/DDBJ databases">
        <authorList>
            <person name="Xiong W."/>
            <person name="Schranz E."/>
        </authorList>
    </citation>
    <scope>NUCLEOTIDE SEQUENCE [LARGE SCALE GENOMIC DNA]</scope>
</reference>
<evidence type="ECO:0000256" key="1">
    <source>
        <dbReference type="SAM" id="Coils"/>
    </source>
</evidence>
<keyword evidence="4" id="KW-1185">Reference proteome</keyword>
<evidence type="ECO:0000256" key="2">
    <source>
        <dbReference type="SAM" id="MobiDB-lite"/>
    </source>
</evidence>
<dbReference type="PANTHER" id="PTHR34937">
    <property type="entry name" value="OS08G0559800 PROTEIN"/>
    <property type="match status" value="1"/>
</dbReference>
<gene>
    <name evidence="3" type="ORF">LVIROSA_LOCUS20488</name>
</gene>
<feature type="coiled-coil region" evidence="1">
    <location>
        <begin position="372"/>
        <end position="399"/>
    </location>
</feature>
<protein>
    <recommendedName>
        <fullName evidence="5">Paramyosin</fullName>
    </recommendedName>
</protein>
<dbReference type="InterPro" id="IPR040300">
    <property type="entry name" value="At3g49055-like"/>
</dbReference>
<dbReference type="PANTHER" id="PTHR34937:SF1">
    <property type="entry name" value="PARAMYOSIN"/>
    <property type="match status" value="1"/>
</dbReference>
<name>A0AAU9N1L4_9ASTR</name>
<feature type="coiled-coil region" evidence="1">
    <location>
        <begin position="464"/>
        <end position="635"/>
    </location>
</feature>
<evidence type="ECO:0000313" key="4">
    <source>
        <dbReference type="Proteomes" id="UP001157418"/>
    </source>
</evidence>
<feature type="region of interest" description="Disordered" evidence="2">
    <location>
        <begin position="653"/>
        <end position="678"/>
    </location>
</feature>
<comment type="caution">
    <text evidence="3">The sequence shown here is derived from an EMBL/GenBank/DDBJ whole genome shotgun (WGS) entry which is preliminary data.</text>
</comment>
<feature type="coiled-coil region" evidence="1">
    <location>
        <begin position="258"/>
        <end position="292"/>
    </location>
</feature>
<feature type="region of interest" description="Disordered" evidence="2">
    <location>
        <begin position="82"/>
        <end position="102"/>
    </location>
</feature>
<proteinExistence type="predicted"/>
<dbReference type="AlphaFoldDB" id="A0AAU9N1L4"/>
<keyword evidence="1" id="KW-0175">Coiled coil</keyword>
<accession>A0AAU9N1L4</accession>
<dbReference type="EMBL" id="CAKMRJ010003334">
    <property type="protein sequence ID" value="CAH1433929.1"/>
    <property type="molecule type" value="Genomic_DNA"/>
</dbReference>
<dbReference type="Proteomes" id="UP001157418">
    <property type="component" value="Unassembled WGS sequence"/>
</dbReference>
<feature type="region of interest" description="Disordered" evidence="2">
    <location>
        <begin position="1"/>
        <end position="29"/>
    </location>
</feature>
<evidence type="ECO:0000313" key="3">
    <source>
        <dbReference type="EMBL" id="CAH1433929.1"/>
    </source>
</evidence>
<evidence type="ECO:0008006" key="5">
    <source>
        <dbReference type="Google" id="ProtNLM"/>
    </source>
</evidence>